<gene>
    <name evidence="3" type="ORF">ACFQEU_05700</name>
</gene>
<proteinExistence type="predicted"/>
<keyword evidence="1" id="KW-0732">Signal</keyword>
<evidence type="ECO:0000313" key="4">
    <source>
        <dbReference type="Proteomes" id="UP001596442"/>
    </source>
</evidence>
<protein>
    <submittedName>
        <fullName evidence="3">ABC transporter substrate-binding protein</fullName>
    </submittedName>
</protein>
<dbReference type="PANTHER" id="PTHR43649:SF33">
    <property type="entry name" value="POLYGALACTURONAN_RHAMNOGALACTURONAN-BINDING PROTEIN YTCQ"/>
    <property type="match status" value="1"/>
</dbReference>
<accession>A0ABD5SAL0</accession>
<organism evidence="3 4">
    <name type="scientific">Halorubrum tibetense</name>
    <dbReference type="NCBI Taxonomy" id="175631"/>
    <lineage>
        <taxon>Archaea</taxon>
        <taxon>Methanobacteriati</taxon>
        <taxon>Methanobacteriota</taxon>
        <taxon>Stenosarchaea group</taxon>
        <taxon>Halobacteria</taxon>
        <taxon>Halobacteriales</taxon>
        <taxon>Haloferacaceae</taxon>
        <taxon>Halorubrum</taxon>
    </lineage>
</organism>
<keyword evidence="4" id="KW-1185">Reference proteome</keyword>
<feature type="compositionally biased region" description="Acidic residues" evidence="2">
    <location>
        <begin position="19"/>
        <end position="28"/>
    </location>
</feature>
<dbReference type="AlphaFoldDB" id="A0ABD5SAL0"/>
<sequence>ADALAPTVAPSAPVAADGTTDEAADTTNDDPNAEREADEESGNDTGDARNDTGDAGSETSDGSDDSKQGAGDAGGSRRSVLAYGAAAIGGIGLAYGGFRAFNDGLGTSEPSAGALASDDNEGPDAETHGEDGDPSLEVTGGTVSVGVQLGGTYEGLPEATADAGLPESIDVVIDDRFEAQDRVDQYIAAVESGHAPDLFVVNSSGLGRLVRAGVTEPLSRHADGHSIGDVLGESFPALETRSRHPETGAVHAVPYAFAPETIVYRKDAFSGVADESTFEAWMTDPPTWSEWSSTVATLRRDQGFVWSGQQFQIPRIFSEVLASFGGGYYEVDPGPAADTDPVTVADDRGIEAANVLHDLVIGGDTADADIERASSEQVFDYGFIEPQRVFENRDAIAVRVPLSFFIGRVPESERGGLGVMPTPAGTAGSYTSVYGQYLVVNPNTDVLAEALSVAETFRSPAVAPLIVERGFVPTLNGDPFSVEAVANAPSAEYRPAIEYITEHAVLEPSTSAWTESRETVGALLQDAIAGDQVSALEELEAFLRDGE</sequence>
<feature type="region of interest" description="Disordered" evidence="2">
    <location>
        <begin position="109"/>
        <end position="137"/>
    </location>
</feature>
<name>A0ABD5SAL0_9EURY</name>
<dbReference type="Proteomes" id="UP001596442">
    <property type="component" value="Unassembled WGS sequence"/>
</dbReference>
<feature type="non-terminal residue" evidence="3">
    <location>
        <position position="1"/>
    </location>
</feature>
<feature type="compositionally biased region" description="Low complexity" evidence="2">
    <location>
        <begin position="1"/>
        <end position="18"/>
    </location>
</feature>
<dbReference type="SUPFAM" id="SSF53850">
    <property type="entry name" value="Periplasmic binding protein-like II"/>
    <property type="match status" value="1"/>
</dbReference>
<dbReference type="EMBL" id="JBHSWW010000052">
    <property type="protein sequence ID" value="MFC6752961.1"/>
    <property type="molecule type" value="Genomic_DNA"/>
</dbReference>
<dbReference type="InterPro" id="IPR050490">
    <property type="entry name" value="Bact_solute-bd_prot1"/>
</dbReference>
<dbReference type="RefSeq" id="WP_379780142.1">
    <property type="nucleotide sequence ID" value="NZ_JBHSWW010000052.1"/>
</dbReference>
<evidence type="ECO:0000256" key="2">
    <source>
        <dbReference type="SAM" id="MobiDB-lite"/>
    </source>
</evidence>
<feature type="region of interest" description="Disordered" evidence="2">
    <location>
        <begin position="1"/>
        <end position="76"/>
    </location>
</feature>
<evidence type="ECO:0000313" key="3">
    <source>
        <dbReference type="EMBL" id="MFC6752961.1"/>
    </source>
</evidence>
<evidence type="ECO:0000256" key="1">
    <source>
        <dbReference type="ARBA" id="ARBA00022729"/>
    </source>
</evidence>
<dbReference type="PANTHER" id="PTHR43649">
    <property type="entry name" value="ARABINOSE-BINDING PROTEIN-RELATED"/>
    <property type="match status" value="1"/>
</dbReference>
<reference evidence="3 4" key="1">
    <citation type="journal article" date="2019" name="Int. J. Syst. Evol. Microbiol.">
        <title>The Global Catalogue of Microorganisms (GCM) 10K type strain sequencing project: providing services to taxonomists for standard genome sequencing and annotation.</title>
        <authorList>
            <consortium name="The Broad Institute Genomics Platform"/>
            <consortium name="The Broad Institute Genome Sequencing Center for Infectious Disease"/>
            <person name="Wu L."/>
            <person name="Ma J."/>
        </authorList>
    </citation>
    <scope>NUCLEOTIDE SEQUENCE [LARGE SCALE GENOMIC DNA]</scope>
    <source>
        <strain evidence="3 4">CGMCC 1.3239</strain>
    </source>
</reference>
<dbReference type="Gene3D" id="3.40.190.10">
    <property type="entry name" value="Periplasmic binding protein-like II"/>
    <property type="match status" value="2"/>
</dbReference>
<comment type="caution">
    <text evidence="3">The sequence shown here is derived from an EMBL/GenBank/DDBJ whole genome shotgun (WGS) entry which is preliminary data.</text>
</comment>